<comment type="subcellular location">
    <subcellularLocation>
        <location evidence="2">Chromosome</location>
    </subcellularLocation>
    <subcellularLocation>
        <location evidence="1">Nucleus</location>
    </subcellularLocation>
</comment>
<keyword evidence="6" id="KW-0949">S-adenosyl-L-methionine</keyword>
<evidence type="ECO:0000256" key="9">
    <source>
        <dbReference type="ARBA" id="ARBA00023242"/>
    </source>
</evidence>
<dbReference type="InterPro" id="IPR007728">
    <property type="entry name" value="Pre-SET_dom"/>
</dbReference>
<dbReference type="Pfam" id="PF01429">
    <property type="entry name" value="MBD"/>
    <property type="match status" value="1"/>
</dbReference>
<dbReference type="InterPro" id="IPR046341">
    <property type="entry name" value="SET_dom_sf"/>
</dbReference>
<proteinExistence type="predicted"/>
<dbReference type="PANTHER" id="PTHR46024">
    <property type="entry name" value="HISTONE-LYSINE N-METHYLTRANSFERASE EGGLESS"/>
    <property type="match status" value="1"/>
</dbReference>
<dbReference type="GO" id="GO:0003677">
    <property type="term" value="F:DNA binding"/>
    <property type="evidence" value="ECO:0007669"/>
    <property type="project" value="InterPro"/>
</dbReference>
<keyword evidence="3" id="KW-0158">Chromosome</keyword>
<keyword evidence="8" id="KW-0862">Zinc</keyword>
<dbReference type="InterPro" id="IPR001739">
    <property type="entry name" value="Methyl_CpG_DNA-bd"/>
</dbReference>
<keyword evidence="9" id="KW-0539">Nucleus</keyword>
<keyword evidence="4" id="KW-0489">Methyltransferase</keyword>
<gene>
    <name evidence="12" type="ORF">HUG17_9957</name>
</gene>
<evidence type="ECO:0000256" key="2">
    <source>
        <dbReference type="ARBA" id="ARBA00004286"/>
    </source>
</evidence>
<dbReference type="GO" id="GO:0005694">
    <property type="term" value="C:chromosome"/>
    <property type="evidence" value="ECO:0007669"/>
    <property type="project" value="UniProtKB-SubCell"/>
</dbReference>
<dbReference type="SMART" id="SM00317">
    <property type="entry name" value="SET"/>
    <property type="match status" value="1"/>
</dbReference>
<name>A0A9D4SJ35_DERFA</name>
<dbReference type="GO" id="GO:0008270">
    <property type="term" value="F:zinc ion binding"/>
    <property type="evidence" value="ECO:0007669"/>
    <property type="project" value="InterPro"/>
</dbReference>
<reference evidence="12" key="2">
    <citation type="journal article" date="2021" name="World Allergy Organ. J.">
        <title>Chromosome-level assembly of Dermatophagoides farinae genome and transcriptome reveals two novel allergens Der f 37 and Der f 39.</title>
        <authorList>
            <person name="Chen J."/>
            <person name="Cai Z."/>
            <person name="Fan D."/>
            <person name="Hu J."/>
            <person name="Hou Y."/>
            <person name="He Y."/>
            <person name="Zhang Z."/>
            <person name="Zhao Z."/>
            <person name="Gao P."/>
            <person name="Hu W."/>
            <person name="Sun J."/>
            <person name="Li J."/>
            <person name="Ji K."/>
        </authorList>
    </citation>
    <scope>NUCLEOTIDE SEQUENCE</scope>
    <source>
        <strain evidence="12">JKM2019</strain>
    </source>
</reference>
<evidence type="ECO:0000256" key="10">
    <source>
        <dbReference type="SAM" id="MobiDB-lite"/>
    </source>
</evidence>
<dbReference type="Gene3D" id="2.170.270.10">
    <property type="entry name" value="SET domain"/>
    <property type="match status" value="1"/>
</dbReference>
<reference evidence="12" key="1">
    <citation type="submission" date="2020-06" db="EMBL/GenBank/DDBJ databases">
        <authorList>
            <person name="Ji K."/>
            <person name="Li J."/>
        </authorList>
    </citation>
    <scope>NUCLEOTIDE SEQUENCE</scope>
    <source>
        <strain evidence="12">JKM2019</strain>
        <tissue evidence="12">Whole body</tissue>
    </source>
</reference>
<dbReference type="GO" id="GO:0046974">
    <property type="term" value="F:histone H3K9 methyltransferase activity"/>
    <property type="evidence" value="ECO:0007669"/>
    <property type="project" value="UniProtKB-ARBA"/>
</dbReference>
<protein>
    <submittedName>
        <fullName evidence="12">Histone-lysine n-methyltransferase eggless-like protein</fullName>
    </submittedName>
</protein>
<evidence type="ECO:0000256" key="6">
    <source>
        <dbReference type="ARBA" id="ARBA00022691"/>
    </source>
</evidence>
<evidence type="ECO:0000313" key="12">
    <source>
        <dbReference type="EMBL" id="KAH7643266.1"/>
    </source>
</evidence>
<evidence type="ECO:0000256" key="5">
    <source>
        <dbReference type="ARBA" id="ARBA00022679"/>
    </source>
</evidence>
<dbReference type="Proteomes" id="UP000828236">
    <property type="component" value="Unassembled WGS sequence"/>
</dbReference>
<evidence type="ECO:0000259" key="11">
    <source>
        <dbReference type="PROSITE" id="PS50280"/>
    </source>
</evidence>
<comment type="caution">
    <text evidence="12">The sequence shown here is derived from an EMBL/GenBank/DDBJ whole genome shotgun (WGS) entry which is preliminary data.</text>
</comment>
<keyword evidence="5" id="KW-0808">Transferase</keyword>
<feature type="compositionally biased region" description="Polar residues" evidence="10">
    <location>
        <begin position="135"/>
        <end position="147"/>
    </location>
</feature>
<dbReference type="SUPFAM" id="SSF82199">
    <property type="entry name" value="SET domain"/>
    <property type="match status" value="1"/>
</dbReference>
<dbReference type="SUPFAM" id="SSF54171">
    <property type="entry name" value="DNA-binding domain"/>
    <property type="match status" value="1"/>
</dbReference>
<dbReference type="PROSITE" id="PS50280">
    <property type="entry name" value="SET"/>
    <property type="match status" value="1"/>
</dbReference>
<accession>A0A9D4SJ35</accession>
<dbReference type="Pfam" id="PF00856">
    <property type="entry name" value="SET"/>
    <property type="match status" value="1"/>
</dbReference>
<evidence type="ECO:0000256" key="4">
    <source>
        <dbReference type="ARBA" id="ARBA00022603"/>
    </source>
</evidence>
<feature type="region of interest" description="Disordered" evidence="10">
    <location>
        <begin position="109"/>
        <end position="169"/>
    </location>
</feature>
<dbReference type="EMBL" id="SDOV01000003">
    <property type="protein sequence ID" value="KAH7643266.1"/>
    <property type="molecule type" value="Genomic_DNA"/>
</dbReference>
<dbReference type="InterPro" id="IPR016177">
    <property type="entry name" value="DNA-bd_dom_sf"/>
</dbReference>
<feature type="compositionally biased region" description="Polar residues" evidence="10">
    <location>
        <begin position="109"/>
        <end position="126"/>
    </location>
</feature>
<feature type="domain" description="SET" evidence="11">
    <location>
        <begin position="759"/>
        <end position="901"/>
    </location>
</feature>
<dbReference type="GO" id="GO:0005634">
    <property type="term" value="C:nucleus"/>
    <property type="evidence" value="ECO:0007669"/>
    <property type="project" value="UniProtKB-SubCell"/>
</dbReference>
<evidence type="ECO:0000256" key="7">
    <source>
        <dbReference type="ARBA" id="ARBA00022723"/>
    </source>
</evidence>
<dbReference type="PANTHER" id="PTHR46024:SF1">
    <property type="entry name" value="HISTONE-LYSINE N-METHYLTRANSFERASE EGGLESS"/>
    <property type="match status" value="1"/>
</dbReference>
<sequence length="924" mass="106710">MGVPVSKLNNISQPLQSSSIGMVLLVDNDENKNSTSSLSSSSSSSSSTSSEIEYRLASCNNVDDCNEYNNEDDTNHHEYIVVNNYCDNNQFDQLKYIDDSSAETVISNQQINNNDDGNKSISNSIDNKVDDESQLQDNDSGNASISDNHSDDEQQQQQHNPNATKLRKNYSITNSFNTLNLIDNNKSIMMNQFILRRHSTTNTNLNNNRLSLESSSIVEKFEYSKKFSLLIEKLTNGDLIEIRCVCNCQKSPLLGRNVENFIRSSTTMIHSNNRQRFRRSLHRQSFIQRQNYQKSMTIGHSMILANKQKHQNRRNPFQLSNLWLVGSSCVRGSMDDDDDDDQHHISTRIESNTLNTDSSTLNSSDYCSEQFHYVYVDRIDHHHHHHDKIQSQSQQQQQQQTPIIWCFHVKPFHRMILLDDNHRNVGIIRHEPLDMIISQIMFETKEKHWQLIGGNHHHHHHYLRRRHHHNHHQNGQIKSAKISIDYQIRNQYKFSQRILKQTLNVIPNVEQIRNILIESKDSYVRYNKTLLNSEHYVTLWKYGIGWSTWANQRCDILHDNQSDFWLSKNPYLKPMVKNFARIAVKNPTKRSIEICYISPCGKPLTTIENIQKYLLLTKCMDLTTINFTLSKNFVLQKISIQEKAPTIMDISNGLEPIPISAVNSITNKPFNSSRRYIKNSVYESKTYLNVKHIVDNINQCNDDDCSTLCHSRCKCAGGDTSYRYKRLFHYSSEPIFECTSKCGCSIHCMNKVASLGIQCEFQVFFSGMKGWAVRATHFISKGTYVFSYVGELSQTKYHKEKKLGSDEYTATIGVYEKNEKGILRIHDSTEYSDSDEIDSHVMLLEGLSESNLACYVNHSCNPNLFSQLVVIENGHGQLVPTYGLFAIRDINPFEELCWDYHYSLTESLPMDCHCEATNCNILLR</sequence>
<organism evidence="12">
    <name type="scientific">Dermatophagoides farinae</name>
    <name type="common">American house dust mite</name>
    <dbReference type="NCBI Taxonomy" id="6954"/>
    <lineage>
        <taxon>Eukaryota</taxon>
        <taxon>Metazoa</taxon>
        <taxon>Ecdysozoa</taxon>
        <taxon>Arthropoda</taxon>
        <taxon>Chelicerata</taxon>
        <taxon>Arachnida</taxon>
        <taxon>Acari</taxon>
        <taxon>Acariformes</taxon>
        <taxon>Sarcoptiformes</taxon>
        <taxon>Astigmata</taxon>
        <taxon>Psoroptidia</taxon>
        <taxon>Analgoidea</taxon>
        <taxon>Pyroglyphidae</taxon>
        <taxon>Dermatophagoidinae</taxon>
        <taxon>Dermatophagoides</taxon>
    </lineage>
</organism>
<evidence type="ECO:0000256" key="8">
    <source>
        <dbReference type="ARBA" id="ARBA00022833"/>
    </source>
</evidence>
<dbReference type="GO" id="GO:0032259">
    <property type="term" value="P:methylation"/>
    <property type="evidence" value="ECO:0007669"/>
    <property type="project" value="UniProtKB-KW"/>
</dbReference>
<evidence type="ECO:0000256" key="3">
    <source>
        <dbReference type="ARBA" id="ARBA00022454"/>
    </source>
</evidence>
<dbReference type="InterPro" id="IPR051516">
    <property type="entry name" value="SETDB_methyltransferase"/>
</dbReference>
<dbReference type="SMART" id="SM00468">
    <property type="entry name" value="PreSET"/>
    <property type="match status" value="1"/>
</dbReference>
<keyword evidence="7" id="KW-0479">Metal-binding</keyword>
<dbReference type="AlphaFoldDB" id="A0A9D4SJ35"/>
<dbReference type="InterPro" id="IPR001214">
    <property type="entry name" value="SET_dom"/>
</dbReference>
<evidence type="ECO:0000256" key="1">
    <source>
        <dbReference type="ARBA" id="ARBA00004123"/>
    </source>
</evidence>
<dbReference type="Pfam" id="PF05033">
    <property type="entry name" value="Pre-SET"/>
    <property type="match status" value="1"/>
</dbReference>